<dbReference type="PANTHER" id="PTHR32472">
    <property type="entry name" value="DNA REPAIR PROTEIN RADA"/>
    <property type="match status" value="1"/>
</dbReference>
<dbReference type="EMBL" id="JAGQHS010000112">
    <property type="protein sequence ID" value="MCA9757679.1"/>
    <property type="molecule type" value="Genomic_DNA"/>
</dbReference>
<feature type="compositionally biased region" description="Polar residues" evidence="14">
    <location>
        <begin position="99"/>
        <end position="111"/>
    </location>
</feature>
<keyword evidence="3 11" id="KW-0227">DNA damage</keyword>
<name>A0A956NIH4_UNCEI</name>
<dbReference type="PROSITE" id="PS50162">
    <property type="entry name" value="RECA_2"/>
    <property type="match status" value="1"/>
</dbReference>
<dbReference type="GO" id="GO:0003684">
    <property type="term" value="F:damaged DNA binding"/>
    <property type="evidence" value="ECO:0007669"/>
    <property type="project" value="InterPro"/>
</dbReference>
<evidence type="ECO:0000256" key="14">
    <source>
        <dbReference type="SAM" id="MobiDB-lite"/>
    </source>
</evidence>
<dbReference type="InterPro" id="IPR004504">
    <property type="entry name" value="DNA_repair_RadA"/>
</dbReference>
<keyword evidence="8 11" id="KW-0346">Stress response</keyword>
<dbReference type="NCBIfam" id="TIGR00416">
    <property type="entry name" value="sms"/>
    <property type="match status" value="1"/>
</dbReference>
<evidence type="ECO:0000259" key="15">
    <source>
        <dbReference type="PROSITE" id="PS50162"/>
    </source>
</evidence>
<gene>
    <name evidence="11 16" type="primary">radA</name>
    <name evidence="16" type="ORF">KDA27_17900</name>
</gene>
<feature type="binding site" evidence="11">
    <location>
        <begin position="229"/>
        <end position="236"/>
    </location>
    <ligand>
        <name>ATP</name>
        <dbReference type="ChEBI" id="CHEBI:30616"/>
    </ligand>
</feature>
<comment type="domain">
    <text evidence="11">The middle region has homology to RecA with ATPase motifs including the RadA KNRFG motif, while the C-terminus is homologous to Lon protease.</text>
</comment>
<sequence length="595" mass="62793">MSKKARTRYVCGDCGDDFAQWFGRCPTCKEWNTLKEFRPPAEADTPVRAGSGSLLGAKSGPRPSGFFASAAGPAQAGLLGKVPKERPLKIPGGARDGRTATSSSRTPNASTRDADPDATMEAVRVDPSLDRETRPNGGRVPPEIPSTPTPPVRAAQPEAATSTASVPASPPPSPSPVVPDSVDPRTLPTLLRLEDVPLNAVPRLETGIHELDRILGGGLVPGAVVLIGGDPGIGKSTLLLQAAGRLVARGVSALYVTGEESAGQIRLRAERLREVPPGLLVHTETNLEEVAQAVEEIRPRVLVVDSIQTAFLPGVASAPGSVTQVRESALALIDLAKRRGISVLLVGHVTKEGAIAGPKTLEHMVDAVVYMEGERYQHYRILRSVKNRFGGVDELGVFEMGPNGLVEVANPSQVFLSEHTAGAVGSVVATSIEGTRALLLEVQALVVHSQYANPQRVSTGYDRRRLELLLAVLDKRTQLDLARRDVFVNIAGGLRVVEPGVDLGVLLAVASSATDAPPHTDLVAVGEVGLGGEIRRISHPERRVQEIARLGYRKALLPWSNAKDLGSRRDGVELLGAQSVAEALSLGLNANAPLG</sequence>
<evidence type="ECO:0000256" key="13">
    <source>
        <dbReference type="RuleBase" id="RU003555"/>
    </source>
</evidence>
<dbReference type="GO" id="GO:0000725">
    <property type="term" value="P:recombinational repair"/>
    <property type="evidence" value="ECO:0007669"/>
    <property type="project" value="UniProtKB-UniRule"/>
</dbReference>
<keyword evidence="4 13" id="KW-0863">Zinc-finger</keyword>
<comment type="similarity">
    <text evidence="11 13">Belongs to the RecA family. RadA subfamily.</text>
</comment>
<proteinExistence type="inferred from homology"/>
<keyword evidence="9 11" id="KW-0238">DNA-binding</keyword>
<protein>
    <recommendedName>
        <fullName evidence="11 12">DNA repair protein RadA</fullName>
    </recommendedName>
</protein>
<reference evidence="16" key="1">
    <citation type="submission" date="2020-04" db="EMBL/GenBank/DDBJ databases">
        <authorList>
            <person name="Zhang T."/>
        </authorList>
    </citation>
    <scope>NUCLEOTIDE SEQUENCE</scope>
    <source>
        <strain evidence="16">HKST-UBA02</strain>
    </source>
</reference>
<feature type="compositionally biased region" description="Pro residues" evidence="14">
    <location>
        <begin position="142"/>
        <end position="151"/>
    </location>
</feature>
<evidence type="ECO:0000256" key="7">
    <source>
        <dbReference type="ARBA" id="ARBA00022840"/>
    </source>
</evidence>
<feature type="compositionally biased region" description="Basic and acidic residues" evidence="14">
    <location>
        <begin position="123"/>
        <end position="134"/>
    </location>
</feature>
<dbReference type="AlphaFoldDB" id="A0A956NIH4"/>
<dbReference type="Pfam" id="PF13481">
    <property type="entry name" value="AAA_25"/>
    <property type="match status" value="1"/>
</dbReference>
<dbReference type="InterPro" id="IPR041166">
    <property type="entry name" value="Rubredoxin_2"/>
</dbReference>
<evidence type="ECO:0000256" key="2">
    <source>
        <dbReference type="ARBA" id="ARBA00022741"/>
    </source>
</evidence>
<dbReference type="PANTHER" id="PTHR32472:SF10">
    <property type="entry name" value="DNA REPAIR PROTEIN RADA-LIKE PROTEIN"/>
    <property type="match status" value="1"/>
</dbReference>
<dbReference type="InterPro" id="IPR014721">
    <property type="entry name" value="Ribsml_uS5_D2-typ_fold_subgr"/>
</dbReference>
<evidence type="ECO:0000256" key="6">
    <source>
        <dbReference type="ARBA" id="ARBA00022833"/>
    </source>
</evidence>
<dbReference type="GO" id="GO:0005829">
    <property type="term" value="C:cytosol"/>
    <property type="evidence" value="ECO:0007669"/>
    <property type="project" value="TreeGrafter"/>
</dbReference>
<dbReference type="SMART" id="SM00382">
    <property type="entry name" value="AAA"/>
    <property type="match status" value="1"/>
</dbReference>
<evidence type="ECO:0000256" key="11">
    <source>
        <dbReference type="HAMAP-Rule" id="MF_01498"/>
    </source>
</evidence>
<dbReference type="HAMAP" id="MF_01498">
    <property type="entry name" value="RadA_bact"/>
    <property type="match status" value="1"/>
</dbReference>
<dbReference type="Proteomes" id="UP000739538">
    <property type="component" value="Unassembled WGS sequence"/>
</dbReference>
<feature type="compositionally biased region" description="Pro residues" evidence="14">
    <location>
        <begin position="168"/>
        <end position="177"/>
    </location>
</feature>
<dbReference type="InterPro" id="IPR020568">
    <property type="entry name" value="Ribosomal_Su5_D2-typ_SF"/>
</dbReference>
<comment type="function">
    <text evidence="11">Plays a role in repairing double-strand DNA breaks, probably involving stabilizing or processing branched DNA or blocked replication forks.</text>
</comment>
<dbReference type="InterPro" id="IPR020588">
    <property type="entry name" value="RecA_ATP-bd"/>
</dbReference>
<keyword evidence="6 13" id="KW-0862">Zinc</keyword>
<comment type="function">
    <text evidence="13">DNA-dependent ATPase involved in processing of recombination intermediates, plays a role in repairing DNA breaks. Stimulates the branch migration of RecA-mediated strand transfer reactions, allowing the 3' invading strand to extend heteroduplex DNA faster. Binds ssDNA in the presence of ADP but not other nucleotides, has ATPase activity that is stimulated by ssDNA and various branched DNA structures, but inhibited by SSB. Does not have RecA's homology-searching function.</text>
</comment>
<evidence type="ECO:0000256" key="3">
    <source>
        <dbReference type="ARBA" id="ARBA00022763"/>
    </source>
</evidence>
<evidence type="ECO:0000256" key="12">
    <source>
        <dbReference type="NCBIfam" id="TIGR00416"/>
    </source>
</evidence>
<keyword evidence="5" id="KW-0378">Hydrolase</keyword>
<feature type="compositionally biased region" description="Low complexity" evidence="14">
    <location>
        <begin position="49"/>
        <end position="60"/>
    </location>
</feature>
<organism evidence="16 17">
    <name type="scientific">Eiseniibacteriota bacterium</name>
    <dbReference type="NCBI Taxonomy" id="2212470"/>
    <lineage>
        <taxon>Bacteria</taxon>
        <taxon>Candidatus Eiseniibacteriota</taxon>
    </lineage>
</organism>
<dbReference type="FunFam" id="3.40.50.300:FF:000050">
    <property type="entry name" value="DNA repair protein RadA"/>
    <property type="match status" value="1"/>
</dbReference>
<evidence type="ECO:0000256" key="10">
    <source>
        <dbReference type="ARBA" id="ARBA00023204"/>
    </source>
</evidence>
<evidence type="ECO:0000256" key="1">
    <source>
        <dbReference type="ARBA" id="ARBA00022723"/>
    </source>
</evidence>
<feature type="region of interest" description="Disordered" evidence="14">
    <location>
        <begin position="37"/>
        <end position="183"/>
    </location>
</feature>
<dbReference type="Pfam" id="PF18073">
    <property type="entry name" value="Zn_ribbon_LapB"/>
    <property type="match status" value="1"/>
</dbReference>
<evidence type="ECO:0000313" key="16">
    <source>
        <dbReference type="EMBL" id="MCA9757679.1"/>
    </source>
</evidence>
<dbReference type="InterPro" id="IPR027417">
    <property type="entry name" value="P-loop_NTPase"/>
</dbReference>
<evidence type="ECO:0000256" key="4">
    <source>
        <dbReference type="ARBA" id="ARBA00022771"/>
    </source>
</evidence>
<dbReference type="PRINTS" id="PR00830">
    <property type="entry name" value="ENDOLAPTASE"/>
</dbReference>
<dbReference type="GO" id="GO:0008270">
    <property type="term" value="F:zinc ion binding"/>
    <property type="evidence" value="ECO:0007669"/>
    <property type="project" value="UniProtKB-KW"/>
</dbReference>
<dbReference type="CDD" id="cd01121">
    <property type="entry name" value="RadA_SMS_N"/>
    <property type="match status" value="1"/>
</dbReference>
<dbReference type="GO" id="GO:0005524">
    <property type="term" value="F:ATP binding"/>
    <property type="evidence" value="ECO:0007669"/>
    <property type="project" value="UniProtKB-UniRule"/>
</dbReference>
<dbReference type="Gene3D" id="3.30.230.10">
    <property type="match status" value="1"/>
</dbReference>
<evidence type="ECO:0000256" key="8">
    <source>
        <dbReference type="ARBA" id="ARBA00023016"/>
    </source>
</evidence>
<dbReference type="Gene3D" id="3.40.50.300">
    <property type="entry name" value="P-loop containing nucleotide triphosphate hydrolases"/>
    <property type="match status" value="1"/>
</dbReference>
<dbReference type="SUPFAM" id="SSF54211">
    <property type="entry name" value="Ribosomal protein S5 domain 2-like"/>
    <property type="match status" value="1"/>
</dbReference>
<feature type="short sequence motif" description="RadA KNRFG motif" evidence="11">
    <location>
        <begin position="386"/>
        <end position="390"/>
    </location>
</feature>
<accession>A0A956NIH4</accession>
<dbReference type="InterPro" id="IPR003593">
    <property type="entry name" value="AAA+_ATPase"/>
</dbReference>
<evidence type="ECO:0000313" key="17">
    <source>
        <dbReference type="Proteomes" id="UP000739538"/>
    </source>
</evidence>
<keyword evidence="1 11" id="KW-0479">Metal-binding</keyword>
<keyword evidence="2 11" id="KW-0547">Nucleotide-binding</keyword>
<evidence type="ECO:0000256" key="5">
    <source>
        <dbReference type="ARBA" id="ARBA00022801"/>
    </source>
</evidence>
<feature type="region of interest" description="Lon-protease-like" evidence="11">
    <location>
        <begin position="485"/>
        <end position="595"/>
    </location>
</feature>
<dbReference type="GO" id="GO:0140664">
    <property type="term" value="F:ATP-dependent DNA damage sensor activity"/>
    <property type="evidence" value="ECO:0007669"/>
    <property type="project" value="InterPro"/>
</dbReference>
<comment type="caution">
    <text evidence="16">The sequence shown here is derived from an EMBL/GenBank/DDBJ whole genome shotgun (WGS) entry which is preliminary data.</text>
</comment>
<evidence type="ECO:0000256" key="9">
    <source>
        <dbReference type="ARBA" id="ARBA00023125"/>
    </source>
</evidence>
<feature type="domain" description="RecA family profile 1" evidence="15">
    <location>
        <begin position="200"/>
        <end position="349"/>
    </location>
</feature>
<dbReference type="SUPFAM" id="SSF52540">
    <property type="entry name" value="P-loop containing nucleoside triphosphate hydrolases"/>
    <property type="match status" value="1"/>
</dbReference>
<keyword evidence="7 11" id="KW-0067">ATP-binding</keyword>
<reference evidence="16" key="2">
    <citation type="journal article" date="2021" name="Microbiome">
        <title>Successional dynamics and alternative stable states in a saline activated sludge microbial community over 9 years.</title>
        <authorList>
            <person name="Wang Y."/>
            <person name="Ye J."/>
            <person name="Ju F."/>
            <person name="Liu L."/>
            <person name="Boyd J.A."/>
            <person name="Deng Y."/>
            <person name="Parks D.H."/>
            <person name="Jiang X."/>
            <person name="Yin X."/>
            <person name="Woodcroft B.J."/>
            <person name="Tyson G.W."/>
            <person name="Hugenholtz P."/>
            <person name="Polz M.F."/>
            <person name="Zhang T."/>
        </authorList>
    </citation>
    <scope>NUCLEOTIDE SEQUENCE</scope>
    <source>
        <strain evidence="16">HKST-UBA02</strain>
    </source>
</reference>
<dbReference type="GO" id="GO:0016787">
    <property type="term" value="F:hydrolase activity"/>
    <property type="evidence" value="ECO:0007669"/>
    <property type="project" value="UniProtKB-KW"/>
</dbReference>
<keyword evidence="10 11" id="KW-0234">DNA repair</keyword>